<protein>
    <submittedName>
        <fullName evidence="2">Uncharacterized protein</fullName>
    </submittedName>
</protein>
<proteinExistence type="predicted"/>
<organism evidence="3">
    <name type="scientific">Candida tenuis (strain ATCC 10573 / BCRC 21748 / CBS 615 / JCM 9827 / NBRC 10315 / NRRL Y-1498 / VKM Y-70)</name>
    <name type="common">Yeast</name>
    <name type="synonym">Yamadazyma tenuis</name>
    <dbReference type="NCBI Taxonomy" id="590646"/>
    <lineage>
        <taxon>Eukaryota</taxon>
        <taxon>Fungi</taxon>
        <taxon>Dikarya</taxon>
        <taxon>Ascomycota</taxon>
        <taxon>Saccharomycotina</taxon>
        <taxon>Pichiomycetes</taxon>
        <taxon>Debaryomycetaceae</taxon>
        <taxon>Yamadazyma</taxon>
    </lineage>
</organism>
<evidence type="ECO:0000313" key="3">
    <source>
        <dbReference type="Proteomes" id="UP000000707"/>
    </source>
</evidence>
<dbReference type="OrthoDB" id="4026234at2759"/>
<evidence type="ECO:0000313" key="2">
    <source>
        <dbReference type="EMBL" id="EGV66611.1"/>
    </source>
</evidence>
<feature type="region of interest" description="Disordered" evidence="1">
    <location>
        <begin position="100"/>
        <end position="125"/>
    </location>
</feature>
<dbReference type="AlphaFoldDB" id="G3AWT3"/>
<dbReference type="HOGENOM" id="CLU_1992328_0_0_1"/>
<reference evidence="2 3" key="1">
    <citation type="journal article" date="2011" name="Proc. Natl. Acad. Sci. U.S.A.">
        <title>Comparative genomics of xylose-fermenting fungi for enhanced biofuel production.</title>
        <authorList>
            <person name="Wohlbach D.J."/>
            <person name="Kuo A."/>
            <person name="Sato T.K."/>
            <person name="Potts K.M."/>
            <person name="Salamov A.A."/>
            <person name="LaButti K.M."/>
            <person name="Sun H."/>
            <person name="Clum A."/>
            <person name="Pangilinan J.L."/>
            <person name="Lindquist E.A."/>
            <person name="Lucas S."/>
            <person name="Lapidus A."/>
            <person name="Jin M."/>
            <person name="Gunawan C."/>
            <person name="Balan V."/>
            <person name="Dale B.E."/>
            <person name="Jeffries T.W."/>
            <person name="Zinkel R."/>
            <person name="Barry K.W."/>
            <person name="Grigoriev I.V."/>
            <person name="Gasch A.P."/>
        </authorList>
    </citation>
    <scope>NUCLEOTIDE SEQUENCE [LARGE SCALE GENOMIC DNA]</scope>
    <source>
        <strain evidence="3">ATCC 10573 / BCRC 21748 / CBS 615 / JCM 9827 / NBRC 10315 / NRRL Y-1498 / VKM Y-70</strain>
    </source>
</reference>
<name>G3AWT3_CANTC</name>
<sequence length="125" mass="13837">MPETWVISRAQENVPWGYKDNTVVILQPKVRSDLFKAHLQPSSKKRKMEPRPVNTTAMNITQMTDDCMAIDIPIPTESIVDPETDNNSLGIQKECPCGYMHGPGQGDHHDTSAVGLGDPLLRGPE</sequence>
<dbReference type="EMBL" id="GL996510">
    <property type="protein sequence ID" value="EGV66611.1"/>
    <property type="molecule type" value="Genomic_DNA"/>
</dbReference>
<keyword evidence="3" id="KW-1185">Reference proteome</keyword>
<gene>
    <name evidence="2" type="ORF">CANTEDRAFT_112323</name>
</gene>
<dbReference type="Proteomes" id="UP000000707">
    <property type="component" value="Unassembled WGS sequence"/>
</dbReference>
<evidence type="ECO:0000256" key="1">
    <source>
        <dbReference type="SAM" id="MobiDB-lite"/>
    </source>
</evidence>
<accession>G3AWT3</accession>